<dbReference type="RefSeq" id="WP_072872721.1">
    <property type="nucleotide sequence ID" value="NZ_FRAF01000001.1"/>
</dbReference>
<dbReference type="GO" id="GO:0003824">
    <property type="term" value="F:catalytic activity"/>
    <property type="evidence" value="ECO:0007669"/>
    <property type="project" value="UniProtKB-ARBA"/>
</dbReference>
<dbReference type="OrthoDB" id="9813612at2"/>
<dbReference type="GO" id="GO:0030170">
    <property type="term" value="F:pyridoxal phosphate binding"/>
    <property type="evidence" value="ECO:0007669"/>
    <property type="project" value="InterPro"/>
</dbReference>
<evidence type="ECO:0000256" key="1">
    <source>
        <dbReference type="ARBA" id="ARBA00001933"/>
    </source>
</evidence>
<keyword evidence="5" id="KW-1185">Reference proteome</keyword>
<sequence length="357" mass="40766">MHGGRIYEYAEQSGRSLTELLDFSANINPLGPPSSVMSAIQDALKEIRHYPDARQSRVIETIRSKYGLSEDYGVFCGNGASEILDLTIRSLSPKRVWILEPAFSEYRQAAYRAGAKVMEKTIGNTSLQNTLLEIADTSMKGDLLIINNPHNPTGYCWRQEEFSASLPMLCRKEVTVLLDESFMDFRLDEENRTLMRQVIHLPNLVVVRSATKMYAIPGLRFGYGIAHRELSNRIEHNRDRWSVNHLAQAAATAAYQDRAFSEATWNWLSHEQQYILATWGSSNAGHLFMPSVNYFLFRFHENIPVHKILKRLEAEGIFVRRCHDFATLSERDIRVAIQTHSANESLWNALNQALQAF</sequence>
<feature type="domain" description="Aminotransferase class I/classII large" evidence="3">
    <location>
        <begin position="19"/>
        <end position="344"/>
    </location>
</feature>
<reference evidence="5" key="1">
    <citation type="submission" date="2016-11" db="EMBL/GenBank/DDBJ databases">
        <authorList>
            <person name="Varghese N."/>
            <person name="Submissions S."/>
        </authorList>
    </citation>
    <scope>NUCLEOTIDE SEQUENCE [LARGE SCALE GENOMIC DNA]</scope>
    <source>
        <strain evidence="5">USBA-503</strain>
    </source>
</reference>
<evidence type="ECO:0000259" key="3">
    <source>
        <dbReference type="Pfam" id="PF00155"/>
    </source>
</evidence>
<evidence type="ECO:0000256" key="2">
    <source>
        <dbReference type="ARBA" id="ARBA00022898"/>
    </source>
</evidence>
<dbReference type="Pfam" id="PF00155">
    <property type="entry name" value="Aminotran_1_2"/>
    <property type="match status" value="1"/>
</dbReference>
<proteinExistence type="predicted"/>
<dbReference type="STRING" id="1830138.SAMN05443507_101239"/>
<keyword evidence="2" id="KW-0663">Pyridoxal phosphate</keyword>
<dbReference type="CDD" id="cd00609">
    <property type="entry name" value="AAT_like"/>
    <property type="match status" value="1"/>
</dbReference>
<evidence type="ECO:0000313" key="4">
    <source>
        <dbReference type="EMBL" id="SHJ57897.1"/>
    </source>
</evidence>
<dbReference type="InterPro" id="IPR015421">
    <property type="entry name" value="PyrdxlP-dep_Trfase_major"/>
</dbReference>
<dbReference type="InterPro" id="IPR015422">
    <property type="entry name" value="PyrdxlP-dep_Trfase_small"/>
</dbReference>
<evidence type="ECO:0000313" key="5">
    <source>
        <dbReference type="Proteomes" id="UP000184016"/>
    </source>
</evidence>
<dbReference type="AlphaFoldDB" id="A0A1M6KG69"/>
<dbReference type="EMBL" id="FRAF01000001">
    <property type="protein sequence ID" value="SHJ57897.1"/>
    <property type="molecule type" value="Genomic_DNA"/>
</dbReference>
<accession>A0A1M6KG69</accession>
<dbReference type="PANTHER" id="PTHR42885">
    <property type="entry name" value="HISTIDINOL-PHOSPHATE AMINOTRANSFERASE-RELATED"/>
    <property type="match status" value="1"/>
</dbReference>
<dbReference type="InterPro" id="IPR015424">
    <property type="entry name" value="PyrdxlP-dep_Trfase"/>
</dbReference>
<organism evidence="4 5">
    <name type="scientific">Alicyclobacillus tolerans</name>
    <dbReference type="NCBI Taxonomy" id="90970"/>
    <lineage>
        <taxon>Bacteria</taxon>
        <taxon>Bacillati</taxon>
        <taxon>Bacillota</taxon>
        <taxon>Bacilli</taxon>
        <taxon>Bacillales</taxon>
        <taxon>Alicyclobacillaceae</taxon>
        <taxon>Alicyclobacillus</taxon>
    </lineage>
</organism>
<dbReference type="InterPro" id="IPR004839">
    <property type="entry name" value="Aminotransferase_I/II_large"/>
</dbReference>
<dbReference type="SUPFAM" id="SSF53383">
    <property type="entry name" value="PLP-dependent transferases"/>
    <property type="match status" value="1"/>
</dbReference>
<dbReference type="PANTHER" id="PTHR42885:SF1">
    <property type="entry name" value="THREONINE-PHOSPHATE DECARBOXYLASE"/>
    <property type="match status" value="1"/>
</dbReference>
<dbReference type="Gene3D" id="3.40.640.10">
    <property type="entry name" value="Type I PLP-dependent aspartate aminotransferase-like (Major domain)"/>
    <property type="match status" value="1"/>
</dbReference>
<dbReference type="Proteomes" id="UP000184016">
    <property type="component" value="Unassembled WGS sequence"/>
</dbReference>
<protein>
    <submittedName>
        <fullName evidence="4">L-threonine O-3-phosphate decarboxylase</fullName>
    </submittedName>
</protein>
<name>A0A1M6KG69_9BACL</name>
<dbReference type="Gene3D" id="3.90.1150.10">
    <property type="entry name" value="Aspartate Aminotransferase, domain 1"/>
    <property type="match status" value="1"/>
</dbReference>
<comment type="cofactor">
    <cofactor evidence="1">
        <name>pyridoxal 5'-phosphate</name>
        <dbReference type="ChEBI" id="CHEBI:597326"/>
    </cofactor>
</comment>
<gene>
    <name evidence="4" type="ORF">SAMN05443507_101239</name>
</gene>